<sequence>MMVGTFRSPAFFVSFTVATTLKSLDPGDNVHAASNSGCWPHEDPWDVQTHFVFSVNLRQTTLNA</sequence>
<dbReference type="AlphaFoldDB" id="A0A931BYS7"/>
<protein>
    <submittedName>
        <fullName evidence="1">Uncharacterized protein</fullName>
    </submittedName>
</protein>
<proteinExistence type="predicted"/>
<organism evidence="1 2">
    <name type="scientific">Microvirga alba</name>
    <dbReference type="NCBI Taxonomy" id="2791025"/>
    <lineage>
        <taxon>Bacteria</taxon>
        <taxon>Pseudomonadati</taxon>
        <taxon>Pseudomonadota</taxon>
        <taxon>Alphaproteobacteria</taxon>
        <taxon>Hyphomicrobiales</taxon>
        <taxon>Methylobacteriaceae</taxon>
        <taxon>Microvirga</taxon>
    </lineage>
</organism>
<dbReference type="EMBL" id="JADQDO010000011">
    <property type="protein sequence ID" value="MBF9235292.1"/>
    <property type="molecule type" value="Genomic_DNA"/>
</dbReference>
<accession>A0A931BYS7</accession>
<evidence type="ECO:0000313" key="1">
    <source>
        <dbReference type="EMBL" id="MBF9235292.1"/>
    </source>
</evidence>
<gene>
    <name evidence="1" type="ORF">I2H38_18115</name>
</gene>
<reference evidence="1" key="1">
    <citation type="submission" date="2020-11" db="EMBL/GenBank/DDBJ databases">
        <authorList>
            <person name="Kim M.K."/>
        </authorList>
    </citation>
    <scope>NUCLEOTIDE SEQUENCE</scope>
    <source>
        <strain evidence="1">BT350</strain>
    </source>
</reference>
<comment type="caution">
    <text evidence="1">The sequence shown here is derived from an EMBL/GenBank/DDBJ whole genome shotgun (WGS) entry which is preliminary data.</text>
</comment>
<keyword evidence="2" id="KW-1185">Reference proteome</keyword>
<name>A0A931BYS7_9HYPH</name>
<dbReference type="Proteomes" id="UP000599312">
    <property type="component" value="Unassembled WGS sequence"/>
</dbReference>
<evidence type="ECO:0000313" key="2">
    <source>
        <dbReference type="Proteomes" id="UP000599312"/>
    </source>
</evidence>
<dbReference type="RefSeq" id="WP_196273284.1">
    <property type="nucleotide sequence ID" value="NZ_JADQDO010000011.1"/>
</dbReference>